<protein>
    <submittedName>
        <fullName evidence="1">Uncharacterized protein</fullName>
    </submittedName>
</protein>
<sequence length="231" mass="27050">MSQANVFFIIKSEDYDDVPYGFVFSEPDISPKEIKNVNNPDLWEPLTMELRDGKFPDFLVNDLDIPLFSERLKGIVDSFVSDANYINWFPFAIKSKTEIRIYYFCKINIYSDDCMDFDKSIKDGEMIIVPYFITSGIKSIFRVKIDSGYLFVSEDLKNVIIDNQITGLEFANWDKIDSNTLIEMKDDSPIINQPYKIHEGKAYTKKEWETFREEQKKNRTPGTTWSLLDEE</sequence>
<keyword evidence="4" id="KW-1185">Reference proteome</keyword>
<name>A0A4R3Y969_9PAST</name>
<dbReference type="Proteomes" id="UP000305526">
    <property type="component" value="Unassembled WGS sequence"/>
</dbReference>
<organism evidence="1 3">
    <name type="scientific">Testudinibacter aquarius</name>
    <dbReference type="NCBI Taxonomy" id="1524974"/>
    <lineage>
        <taxon>Bacteria</taxon>
        <taxon>Pseudomonadati</taxon>
        <taxon>Pseudomonadota</taxon>
        <taxon>Gammaproteobacteria</taxon>
        <taxon>Pasteurellales</taxon>
        <taxon>Pasteurellaceae</taxon>
        <taxon>Testudinibacter</taxon>
    </lineage>
</organism>
<evidence type="ECO:0000313" key="4">
    <source>
        <dbReference type="Proteomes" id="UP000305526"/>
    </source>
</evidence>
<gene>
    <name evidence="1" type="ORF">EDC16_103264</name>
    <name evidence="2" type="ORF">FHQ21_10995</name>
</gene>
<dbReference type="Proteomes" id="UP000294619">
    <property type="component" value="Unassembled WGS sequence"/>
</dbReference>
<dbReference type="RefSeq" id="WP_132965927.1">
    <property type="nucleotide sequence ID" value="NZ_LEKL01000041.1"/>
</dbReference>
<proteinExistence type="predicted"/>
<dbReference type="EMBL" id="SMCP01000003">
    <property type="protein sequence ID" value="TCV88905.1"/>
    <property type="molecule type" value="Genomic_DNA"/>
</dbReference>
<dbReference type="EMBL" id="VDGV01000111">
    <property type="protein sequence ID" value="TNG88738.1"/>
    <property type="molecule type" value="Genomic_DNA"/>
</dbReference>
<evidence type="ECO:0000313" key="2">
    <source>
        <dbReference type="EMBL" id="TNG88738.1"/>
    </source>
</evidence>
<comment type="caution">
    <text evidence="1">The sequence shown here is derived from an EMBL/GenBank/DDBJ whole genome shotgun (WGS) entry which is preliminary data.</text>
</comment>
<evidence type="ECO:0000313" key="3">
    <source>
        <dbReference type="Proteomes" id="UP000294619"/>
    </source>
</evidence>
<reference evidence="1 3" key="1">
    <citation type="submission" date="2019-03" db="EMBL/GenBank/DDBJ databases">
        <title>Genomic Encyclopedia of Type Strains, Phase IV (KMG-IV): sequencing the most valuable type-strain genomes for metagenomic binning, comparative biology and taxonomic classification.</title>
        <authorList>
            <person name="Goeker M."/>
        </authorList>
    </citation>
    <scope>NUCLEOTIDE SEQUENCE [LARGE SCALE GENOMIC DNA]</scope>
    <source>
        <strain evidence="1 3">DSM 28140</strain>
    </source>
</reference>
<evidence type="ECO:0000313" key="1">
    <source>
        <dbReference type="EMBL" id="TCV88905.1"/>
    </source>
</evidence>
<reference evidence="2 4" key="2">
    <citation type="submission" date="2019-05" db="EMBL/GenBank/DDBJ databases">
        <title>Pasteurellaceae isolates from reptiles.</title>
        <authorList>
            <person name="Bojesen A.M."/>
            <person name="Lund E."/>
        </authorList>
    </citation>
    <scope>NUCLEOTIDE SEQUENCE [LARGE SCALE GENOMIC DNA]</scope>
    <source>
        <strain evidence="2 4">ELNT2x</strain>
    </source>
</reference>
<dbReference type="AlphaFoldDB" id="A0A4R3Y969"/>
<accession>A0A4R3Y969</accession>